<feature type="region of interest" description="Disordered" evidence="1">
    <location>
        <begin position="160"/>
        <end position="252"/>
    </location>
</feature>
<feature type="compositionally biased region" description="Basic residues" evidence="1">
    <location>
        <begin position="234"/>
        <end position="244"/>
    </location>
</feature>
<dbReference type="EMBL" id="JABCIY010000231">
    <property type="protein sequence ID" value="KAF7187305.1"/>
    <property type="molecule type" value="Genomic_DNA"/>
</dbReference>
<dbReference type="Proteomes" id="UP000660729">
    <property type="component" value="Unassembled WGS sequence"/>
</dbReference>
<feature type="compositionally biased region" description="Gly residues" evidence="1">
    <location>
        <begin position="201"/>
        <end position="221"/>
    </location>
</feature>
<evidence type="ECO:0000313" key="2">
    <source>
        <dbReference type="EMBL" id="KAF7187305.1"/>
    </source>
</evidence>
<name>A0A8H6R8K2_9PEZI</name>
<feature type="compositionally biased region" description="Acidic residues" evidence="1">
    <location>
        <begin position="183"/>
        <end position="200"/>
    </location>
</feature>
<evidence type="ECO:0000256" key="1">
    <source>
        <dbReference type="SAM" id="MobiDB-lite"/>
    </source>
</evidence>
<evidence type="ECO:0000313" key="3">
    <source>
        <dbReference type="Proteomes" id="UP000660729"/>
    </source>
</evidence>
<comment type="caution">
    <text evidence="2">The sequence shown here is derived from an EMBL/GenBank/DDBJ whole genome shotgun (WGS) entry which is preliminary data.</text>
</comment>
<keyword evidence="3" id="KW-1185">Reference proteome</keyword>
<feature type="region of interest" description="Disordered" evidence="1">
    <location>
        <begin position="1"/>
        <end position="36"/>
    </location>
</feature>
<dbReference type="OrthoDB" id="5244639at2759"/>
<organism evidence="2 3">
    <name type="scientific">Pseudocercospora fuligena</name>
    <dbReference type="NCBI Taxonomy" id="685502"/>
    <lineage>
        <taxon>Eukaryota</taxon>
        <taxon>Fungi</taxon>
        <taxon>Dikarya</taxon>
        <taxon>Ascomycota</taxon>
        <taxon>Pezizomycotina</taxon>
        <taxon>Dothideomycetes</taxon>
        <taxon>Dothideomycetidae</taxon>
        <taxon>Mycosphaerellales</taxon>
        <taxon>Mycosphaerellaceae</taxon>
        <taxon>Pseudocercospora</taxon>
    </lineage>
</organism>
<dbReference type="AlphaFoldDB" id="A0A8H6R8K2"/>
<proteinExistence type="predicted"/>
<sequence>MAASAVATATTRGELQRRESPKPGTQPPILVLGEKGSDNGLRTRIRTLVGFWESLKCEDRSRKSSHVQKQGVVPKELWRPFYKDFAVDAISPPPSYEDSVQDLPPDYTNTDSLAYTQCLLQDVEIVTNSSETRERGSTRTSHLLDSNHDVKVDLNVEEGLREHSKKKAKKAAAAAQKAKWADSDDEDKKEEGAGGEENGDGDGGNGGGDSGGGDAPGGGDEGGGDDDWWNGGSSKKKDKKKKKKSAWEVSKD</sequence>
<gene>
    <name evidence="2" type="ORF">HII31_11393</name>
</gene>
<accession>A0A8H6R8K2</accession>
<reference evidence="2" key="1">
    <citation type="submission" date="2020-04" db="EMBL/GenBank/DDBJ databases">
        <title>Draft genome resource of the tomato pathogen Pseudocercospora fuligena.</title>
        <authorList>
            <person name="Zaccaron A."/>
        </authorList>
    </citation>
    <scope>NUCLEOTIDE SEQUENCE</scope>
    <source>
        <strain evidence="2">PF001</strain>
    </source>
</reference>
<protein>
    <submittedName>
        <fullName evidence="2">Uncharacterized protein</fullName>
    </submittedName>
</protein>